<evidence type="ECO:0000313" key="6">
    <source>
        <dbReference type="Proteomes" id="UP000198976"/>
    </source>
</evidence>
<dbReference type="CDD" id="cd08238">
    <property type="entry name" value="sorbose_phosphate_red"/>
    <property type="match status" value="1"/>
</dbReference>
<protein>
    <submittedName>
        <fullName evidence="5">Threonine dehydrogenase</fullName>
    </submittedName>
</protein>
<dbReference type="Pfam" id="PF08240">
    <property type="entry name" value="ADH_N"/>
    <property type="match status" value="1"/>
</dbReference>
<dbReference type="Gene3D" id="3.90.180.10">
    <property type="entry name" value="Medium-chain alcohol dehydrogenases, catalytic domain"/>
    <property type="match status" value="1"/>
</dbReference>
<dbReference type="SUPFAM" id="SSF51735">
    <property type="entry name" value="NAD(P)-binding Rossmann-fold domains"/>
    <property type="match status" value="1"/>
</dbReference>
<comment type="cofactor">
    <cofactor evidence="1">
        <name>Zn(2+)</name>
        <dbReference type="ChEBI" id="CHEBI:29105"/>
    </cofactor>
</comment>
<dbReference type="Gene3D" id="3.40.50.720">
    <property type="entry name" value="NAD(P)-binding Rossmann-like Domain"/>
    <property type="match status" value="1"/>
</dbReference>
<evidence type="ECO:0000256" key="2">
    <source>
        <dbReference type="ARBA" id="ARBA00023002"/>
    </source>
</evidence>
<dbReference type="PANTHER" id="PTHR43401">
    <property type="entry name" value="L-THREONINE 3-DEHYDROGENASE"/>
    <property type="match status" value="1"/>
</dbReference>
<dbReference type="Pfam" id="PF00107">
    <property type="entry name" value="ADH_zinc_N"/>
    <property type="match status" value="1"/>
</dbReference>
<reference evidence="5 6" key="1">
    <citation type="submission" date="2016-10" db="EMBL/GenBank/DDBJ databases">
        <authorList>
            <person name="Varghese N."/>
            <person name="Submissions S."/>
        </authorList>
    </citation>
    <scope>NUCLEOTIDE SEQUENCE [LARGE SCALE GENOMIC DNA]</scope>
    <source>
        <strain evidence="5 6">DSM 9169</strain>
    </source>
</reference>
<dbReference type="Proteomes" id="UP000198976">
    <property type="component" value="Chromosome I"/>
</dbReference>
<name>A0ABY0VBX7_9ACTO</name>
<feature type="domain" description="Alcohol dehydrogenase-like C-terminal" evidence="3">
    <location>
        <begin position="191"/>
        <end position="334"/>
    </location>
</feature>
<evidence type="ECO:0000259" key="3">
    <source>
        <dbReference type="Pfam" id="PF00107"/>
    </source>
</evidence>
<dbReference type="EMBL" id="LT629792">
    <property type="protein sequence ID" value="SDU06448.1"/>
    <property type="molecule type" value="Genomic_DNA"/>
</dbReference>
<dbReference type="InterPro" id="IPR013154">
    <property type="entry name" value="ADH-like_N"/>
</dbReference>
<dbReference type="RefSeq" id="WP_058237458.1">
    <property type="nucleotide sequence ID" value="NZ_LT629792.1"/>
</dbReference>
<proteinExistence type="predicted"/>
<accession>A0ABY0VBX7</accession>
<sequence length="425" mass="47049">MSTQTTTAVRIHGVEDLRLETFDLPEIGEDEILAEVTSDSICMSTNKLAHQGEAHKRVRGSLAETPTMVGHEFCGTIKKVGSKWADQFTPGMKFAIQPALNYKGTLWAPGYSYQYIGGDATYVVIPSEVMESNCLFEYKEDSFFTGSLTEPYSCVIGAFKAQYHMKPNDYTHYMGIREGGTLAMLASVGPMGLAGLDVALHQERKPRRIVVTDIAQDRLDRAAALLTVEDAKKNGIELHYVNTGDMEDPVAELTKINEGELFDDVFVFAPVRPVVELGSKLLAREGCMNFFAGPPRNDFEATINFYDIHYSGHHYVATTGGTYEDVADAIDMFESGKLNPAVLVTHIGGLNVVEETTLNLPNIPGGKKLIYTHKRLDLVAIDDFAERGKTDPFYAELDRLCKANNGLWNKQAEEYLLEHAPSIDE</sequence>
<feature type="domain" description="Alcohol dehydrogenase-like N-terminal" evidence="4">
    <location>
        <begin position="28"/>
        <end position="128"/>
    </location>
</feature>
<organism evidence="5 6">
    <name type="scientific">Schaalia radingae</name>
    <dbReference type="NCBI Taxonomy" id="131110"/>
    <lineage>
        <taxon>Bacteria</taxon>
        <taxon>Bacillati</taxon>
        <taxon>Actinomycetota</taxon>
        <taxon>Actinomycetes</taxon>
        <taxon>Actinomycetales</taxon>
        <taxon>Actinomycetaceae</taxon>
        <taxon>Schaalia</taxon>
    </lineage>
</organism>
<evidence type="ECO:0000313" key="5">
    <source>
        <dbReference type="EMBL" id="SDU06448.1"/>
    </source>
</evidence>
<evidence type="ECO:0000259" key="4">
    <source>
        <dbReference type="Pfam" id="PF08240"/>
    </source>
</evidence>
<gene>
    <name evidence="5" type="ORF">SAMN04489714_1947</name>
</gene>
<keyword evidence="2" id="KW-0560">Oxidoreductase</keyword>
<dbReference type="InterPro" id="IPR013149">
    <property type="entry name" value="ADH-like_C"/>
</dbReference>
<dbReference type="PANTHER" id="PTHR43401:SF2">
    <property type="entry name" value="L-THREONINE 3-DEHYDROGENASE"/>
    <property type="match status" value="1"/>
</dbReference>
<dbReference type="InterPro" id="IPR050129">
    <property type="entry name" value="Zn_alcohol_dh"/>
</dbReference>
<keyword evidence="6" id="KW-1185">Reference proteome</keyword>
<dbReference type="InterPro" id="IPR036291">
    <property type="entry name" value="NAD(P)-bd_dom_sf"/>
</dbReference>
<dbReference type="InterPro" id="IPR011032">
    <property type="entry name" value="GroES-like_sf"/>
</dbReference>
<evidence type="ECO:0000256" key="1">
    <source>
        <dbReference type="ARBA" id="ARBA00001947"/>
    </source>
</evidence>
<dbReference type="SUPFAM" id="SSF50129">
    <property type="entry name" value="GroES-like"/>
    <property type="match status" value="1"/>
</dbReference>